<evidence type="ECO:0000256" key="4">
    <source>
        <dbReference type="ARBA" id="ARBA00023163"/>
    </source>
</evidence>
<keyword evidence="3" id="KW-0238">DNA-binding</keyword>
<comment type="subcellular location">
    <subcellularLocation>
        <location evidence="1">Nucleus</location>
    </subcellularLocation>
</comment>
<dbReference type="InterPro" id="IPR044810">
    <property type="entry name" value="WRKY_plant"/>
</dbReference>
<dbReference type="Gene3D" id="2.20.25.80">
    <property type="entry name" value="WRKY domain"/>
    <property type="match status" value="1"/>
</dbReference>
<dbReference type="SUPFAM" id="SSF118290">
    <property type="entry name" value="WRKY DNA-binding domain"/>
    <property type="match status" value="1"/>
</dbReference>
<accession>A0AA88WT59</accession>
<sequence>MEYSCTHNPNPNLNSGSTTGFLDMSEFELLDDLALELDGWEAEFRQHFTVSSDWVADSSNGFSGLLSLLLVYVCRRNQNAGVKRKDGVEGGLKVAFRTKSDLEIMDDGFKWRKYGKKMVKNSPNPRYPVGYFRERVDRKSYNTSATPGSNYYKCSSVGCKVKKRVERDVEDSSYVITTYDGKHNHESPSAVYYDWTSSAHSSG</sequence>
<dbReference type="InterPro" id="IPR036576">
    <property type="entry name" value="WRKY_dom_sf"/>
</dbReference>
<gene>
    <name evidence="7" type="ORF">RJ639_039158</name>
</gene>
<evidence type="ECO:0000259" key="6">
    <source>
        <dbReference type="PROSITE" id="PS50811"/>
    </source>
</evidence>
<proteinExistence type="predicted"/>
<evidence type="ECO:0000256" key="3">
    <source>
        <dbReference type="ARBA" id="ARBA00023125"/>
    </source>
</evidence>
<dbReference type="GO" id="GO:0043565">
    <property type="term" value="F:sequence-specific DNA binding"/>
    <property type="evidence" value="ECO:0007669"/>
    <property type="project" value="InterPro"/>
</dbReference>
<dbReference type="GO" id="GO:0005634">
    <property type="term" value="C:nucleus"/>
    <property type="evidence" value="ECO:0007669"/>
    <property type="project" value="UniProtKB-SubCell"/>
</dbReference>
<dbReference type="PANTHER" id="PTHR31221:SF283">
    <property type="entry name" value="WRKY DOMAIN-CONTAINING PROTEIN"/>
    <property type="match status" value="1"/>
</dbReference>
<dbReference type="AlphaFoldDB" id="A0AA88WT59"/>
<feature type="domain" description="WRKY" evidence="6">
    <location>
        <begin position="100"/>
        <end position="188"/>
    </location>
</feature>
<evidence type="ECO:0000256" key="1">
    <source>
        <dbReference type="ARBA" id="ARBA00004123"/>
    </source>
</evidence>
<keyword evidence="8" id="KW-1185">Reference proteome</keyword>
<dbReference type="Pfam" id="PF03106">
    <property type="entry name" value="WRKY"/>
    <property type="match status" value="2"/>
</dbReference>
<keyword evidence="2" id="KW-0805">Transcription regulation</keyword>
<comment type="caution">
    <text evidence="7">The sequence shown here is derived from an EMBL/GenBank/DDBJ whole genome shotgun (WGS) entry which is preliminary data.</text>
</comment>
<dbReference type="PANTHER" id="PTHR31221">
    <property type="entry name" value="WRKY TRANSCRIPTION FACTOR PROTEIN 1-RELATED"/>
    <property type="match status" value="1"/>
</dbReference>
<evidence type="ECO:0000256" key="2">
    <source>
        <dbReference type="ARBA" id="ARBA00023015"/>
    </source>
</evidence>
<dbReference type="EMBL" id="JAVXUP010000338">
    <property type="protein sequence ID" value="KAK3030473.1"/>
    <property type="molecule type" value="Genomic_DNA"/>
</dbReference>
<reference evidence="7" key="1">
    <citation type="submission" date="2022-12" db="EMBL/GenBank/DDBJ databases">
        <title>Draft genome assemblies for two species of Escallonia (Escalloniales).</title>
        <authorList>
            <person name="Chanderbali A."/>
            <person name="Dervinis C."/>
            <person name="Anghel I."/>
            <person name="Soltis D."/>
            <person name="Soltis P."/>
            <person name="Zapata F."/>
        </authorList>
    </citation>
    <scope>NUCLEOTIDE SEQUENCE</scope>
    <source>
        <strain evidence="7">UCBG64.0493</strain>
        <tissue evidence="7">Leaf</tissue>
    </source>
</reference>
<protein>
    <recommendedName>
        <fullName evidence="6">WRKY domain-containing protein</fullName>
    </recommendedName>
</protein>
<dbReference type="SMART" id="SM00774">
    <property type="entry name" value="WRKY"/>
    <property type="match status" value="1"/>
</dbReference>
<evidence type="ECO:0000313" key="7">
    <source>
        <dbReference type="EMBL" id="KAK3030473.1"/>
    </source>
</evidence>
<evidence type="ECO:0000256" key="5">
    <source>
        <dbReference type="ARBA" id="ARBA00023242"/>
    </source>
</evidence>
<keyword evidence="4" id="KW-0804">Transcription</keyword>
<keyword evidence="5" id="KW-0539">Nucleus</keyword>
<dbReference type="PROSITE" id="PS50811">
    <property type="entry name" value="WRKY"/>
    <property type="match status" value="1"/>
</dbReference>
<dbReference type="GO" id="GO:0003700">
    <property type="term" value="F:DNA-binding transcription factor activity"/>
    <property type="evidence" value="ECO:0007669"/>
    <property type="project" value="InterPro"/>
</dbReference>
<dbReference type="InterPro" id="IPR003657">
    <property type="entry name" value="WRKY_dom"/>
</dbReference>
<evidence type="ECO:0000313" key="8">
    <source>
        <dbReference type="Proteomes" id="UP001188597"/>
    </source>
</evidence>
<dbReference type="Proteomes" id="UP001188597">
    <property type="component" value="Unassembled WGS sequence"/>
</dbReference>
<organism evidence="7 8">
    <name type="scientific">Escallonia herrerae</name>
    <dbReference type="NCBI Taxonomy" id="1293975"/>
    <lineage>
        <taxon>Eukaryota</taxon>
        <taxon>Viridiplantae</taxon>
        <taxon>Streptophyta</taxon>
        <taxon>Embryophyta</taxon>
        <taxon>Tracheophyta</taxon>
        <taxon>Spermatophyta</taxon>
        <taxon>Magnoliopsida</taxon>
        <taxon>eudicotyledons</taxon>
        <taxon>Gunneridae</taxon>
        <taxon>Pentapetalae</taxon>
        <taxon>asterids</taxon>
        <taxon>campanulids</taxon>
        <taxon>Escalloniales</taxon>
        <taxon>Escalloniaceae</taxon>
        <taxon>Escallonia</taxon>
    </lineage>
</organism>
<name>A0AA88WT59_9ASTE</name>